<feature type="chain" id="PRO_5025583739" evidence="1">
    <location>
        <begin position="38"/>
        <end position="131"/>
    </location>
</feature>
<dbReference type="AlphaFoldDB" id="A0A6B0US28"/>
<protein>
    <submittedName>
        <fullName evidence="2">Putative secreted protein</fullName>
    </submittedName>
</protein>
<sequence>MRTVGRFFTRPTTSAGFLLSMTLWCIASCERAHAAKARRERTNACWRQTPCPSTPVGDSVSLGELWRLRPTRPNRSVGTRHVTPLDVTVCVTAPNARAGGVGCRLLFKCRLLRNQPTSGECVLPQCCRLLE</sequence>
<proteinExistence type="predicted"/>
<keyword evidence="1" id="KW-0732">Signal</keyword>
<name>A0A6B0US28_IXORI</name>
<accession>A0A6B0US28</accession>
<evidence type="ECO:0000313" key="2">
    <source>
        <dbReference type="EMBL" id="MXU92321.1"/>
    </source>
</evidence>
<feature type="signal peptide" evidence="1">
    <location>
        <begin position="1"/>
        <end position="37"/>
    </location>
</feature>
<organism evidence="2">
    <name type="scientific">Ixodes ricinus</name>
    <name type="common">Common tick</name>
    <name type="synonym">Acarus ricinus</name>
    <dbReference type="NCBI Taxonomy" id="34613"/>
    <lineage>
        <taxon>Eukaryota</taxon>
        <taxon>Metazoa</taxon>
        <taxon>Ecdysozoa</taxon>
        <taxon>Arthropoda</taxon>
        <taxon>Chelicerata</taxon>
        <taxon>Arachnida</taxon>
        <taxon>Acari</taxon>
        <taxon>Parasitiformes</taxon>
        <taxon>Ixodida</taxon>
        <taxon>Ixodoidea</taxon>
        <taxon>Ixodidae</taxon>
        <taxon>Ixodinae</taxon>
        <taxon>Ixodes</taxon>
    </lineage>
</organism>
<reference evidence="2" key="1">
    <citation type="submission" date="2019-12" db="EMBL/GenBank/DDBJ databases">
        <title>An insight into the sialome of adult female Ixodes ricinus ticks feeding for 6 days.</title>
        <authorList>
            <person name="Perner J."/>
            <person name="Ribeiro J.M.C."/>
        </authorList>
    </citation>
    <scope>NUCLEOTIDE SEQUENCE</scope>
    <source>
        <strain evidence="2">Semi-engorged</strain>
        <tissue evidence="2">Salivary glands</tissue>
    </source>
</reference>
<evidence type="ECO:0000256" key="1">
    <source>
        <dbReference type="SAM" id="SignalP"/>
    </source>
</evidence>
<dbReference type="EMBL" id="GIFC01010238">
    <property type="protein sequence ID" value="MXU92321.1"/>
    <property type="molecule type" value="Transcribed_RNA"/>
</dbReference>